<feature type="compositionally biased region" description="Polar residues" evidence="1">
    <location>
        <begin position="320"/>
        <end position="331"/>
    </location>
</feature>
<organism evidence="2 3">
    <name type="scientific">Austropuccinia psidii MF-1</name>
    <dbReference type="NCBI Taxonomy" id="1389203"/>
    <lineage>
        <taxon>Eukaryota</taxon>
        <taxon>Fungi</taxon>
        <taxon>Dikarya</taxon>
        <taxon>Basidiomycota</taxon>
        <taxon>Pucciniomycotina</taxon>
        <taxon>Pucciniomycetes</taxon>
        <taxon>Pucciniales</taxon>
        <taxon>Sphaerophragmiaceae</taxon>
        <taxon>Austropuccinia</taxon>
    </lineage>
</organism>
<protein>
    <submittedName>
        <fullName evidence="2">Uncharacterized protein</fullName>
    </submittedName>
</protein>
<comment type="caution">
    <text evidence="2">The sequence shown here is derived from an EMBL/GenBank/DDBJ whole genome shotgun (WGS) entry which is preliminary data.</text>
</comment>
<dbReference type="EMBL" id="AVOT02041476">
    <property type="protein sequence ID" value="MBW0536821.1"/>
    <property type="molecule type" value="Genomic_DNA"/>
</dbReference>
<keyword evidence="3" id="KW-1185">Reference proteome</keyword>
<proteinExistence type="predicted"/>
<evidence type="ECO:0000313" key="3">
    <source>
        <dbReference type="Proteomes" id="UP000765509"/>
    </source>
</evidence>
<dbReference type="OrthoDB" id="3227712at2759"/>
<gene>
    <name evidence="2" type="ORF">O181_076536</name>
</gene>
<feature type="region of interest" description="Disordered" evidence="1">
    <location>
        <begin position="320"/>
        <end position="339"/>
    </location>
</feature>
<dbReference type="Proteomes" id="UP000765509">
    <property type="component" value="Unassembled WGS sequence"/>
</dbReference>
<dbReference type="AlphaFoldDB" id="A0A9Q3FAK9"/>
<sequence length="339" mass="37911">MLPSQPLTEPTVRGFLTTPGLVWLAALDRYIVPIQVPTELYFERQEKAISSLLLAKDISIPENLRKALVGPHSHHWEHACLHKLHQMNKQGVWQAIDKTQAMKTIGHRDRLYRDVCSYGISDVSPFAPGNPLSTTLEGMFLQPSNSPTEIEKFRNVRCNNFEIKWSNAMKWLVGLECAFSEGKVAISQFRLTNDIFNTYPRKIFQHDCPLPPIPTTTSNDQEVVMDARPFRLVVESLAYLTFNGPTVTHWTILWDTCSRHGAAGVYSQPVEWQAGAIPIGLHAKTGRCTHFMGFKTSDRGGPLNVCFRIYCSVQFDATSGAGNKPTDSTGPGLQEDGLL</sequence>
<name>A0A9Q3FAK9_9BASI</name>
<reference evidence="2" key="1">
    <citation type="submission" date="2021-03" db="EMBL/GenBank/DDBJ databases">
        <title>Draft genome sequence of rust myrtle Austropuccinia psidii MF-1, a brazilian biotype.</title>
        <authorList>
            <person name="Quecine M.C."/>
            <person name="Pachon D.M.R."/>
            <person name="Bonatelli M.L."/>
            <person name="Correr F.H."/>
            <person name="Franceschini L.M."/>
            <person name="Leite T.F."/>
            <person name="Margarido G.R.A."/>
            <person name="Almeida C.A."/>
            <person name="Ferrarezi J.A."/>
            <person name="Labate C.A."/>
        </authorList>
    </citation>
    <scope>NUCLEOTIDE SEQUENCE</scope>
    <source>
        <strain evidence="2">MF-1</strain>
    </source>
</reference>
<evidence type="ECO:0000313" key="2">
    <source>
        <dbReference type="EMBL" id="MBW0536821.1"/>
    </source>
</evidence>
<evidence type="ECO:0000256" key="1">
    <source>
        <dbReference type="SAM" id="MobiDB-lite"/>
    </source>
</evidence>
<accession>A0A9Q3FAK9</accession>